<feature type="compositionally biased region" description="Basic and acidic residues" evidence="4">
    <location>
        <begin position="708"/>
        <end position="726"/>
    </location>
</feature>
<dbReference type="Pfam" id="PF05225">
    <property type="entry name" value="HTH_psq"/>
    <property type="match status" value="1"/>
</dbReference>
<keyword evidence="6" id="KW-1185">Reference proteome</keyword>
<dbReference type="GO" id="GO:0003677">
    <property type="term" value="F:DNA binding"/>
    <property type="evidence" value="ECO:0007669"/>
    <property type="project" value="UniProtKB-KW"/>
</dbReference>
<comment type="subcellular location">
    <subcellularLocation>
        <location evidence="1">Nucleus</location>
    </subcellularLocation>
</comment>
<keyword evidence="3" id="KW-0539">Nucleus</keyword>
<dbReference type="InterPro" id="IPR007889">
    <property type="entry name" value="HTH_Psq"/>
</dbReference>
<dbReference type="PANTHER" id="PTHR19303">
    <property type="entry name" value="TRANSPOSON"/>
    <property type="match status" value="1"/>
</dbReference>
<dbReference type="GO" id="GO:0005634">
    <property type="term" value="C:nucleus"/>
    <property type="evidence" value="ECO:0007669"/>
    <property type="project" value="UniProtKB-SubCell"/>
</dbReference>
<organism evidence="6 7">
    <name type="scientific">Spodoptera litura</name>
    <name type="common">Asian cotton leafworm</name>
    <dbReference type="NCBI Taxonomy" id="69820"/>
    <lineage>
        <taxon>Eukaryota</taxon>
        <taxon>Metazoa</taxon>
        <taxon>Ecdysozoa</taxon>
        <taxon>Arthropoda</taxon>
        <taxon>Hexapoda</taxon>
        <taxon>Insecta</taxon>
        <taxon>Pterygota</taxon>
        <taxon>Neoptera</taxon>
        <taxon>Endopterygota</taxon>
        <taxon>Lepidoptera</taxon>
        <taxon>Glossata</taxon>
        <taxon>Ditrysia</taxon>
        <taxon>Noctuoidea</taxon>
        <taxon>Noctuidae</taxon>
        <taxon>Amphipyrinae</taxon>
        <taxon>Spodoptera</taxon>
    </lineage>
</organism>
<dbReference type="Pfam" id="PF03184">
    <property type="entry name" value="DDE_1"/>
    <property type="match status" value="1"/>
</dbReference>
<dbReference type="InterPro" id="IPR009057">
    <property type="entry name" value="Homeodomain-like_sf"/>
</dbReference>
<dbReference type="SMART" id="SM00674">
    <property type="entry name" value="CENPB"/>
    <property type="match status" value="1"/>
</dbReference>
<accession>A0A9J7IX20</accession>
<evidence type="ECO:0000313" key="7">
    <source>
        <dbReference type="RefSeq" id="XP_022826400.1"/>
    </source>
</evidence>
<evidence type="ECO:0000256" key="2">
    <source>
        <dbReference type="ARBA" id="ARBA00023125"/>
    </source>
</evidence>
<evidence type="ECO:0000256" key="1">
    <source>
        <dbReference type="ARBA" id="ARBA00004123"/>
    </source>
</evidence>
<dbReference type="InterPro" id="IPR050863">
    <property type="entry name" value="CenT-Element_Derived"/>
</dbReference>
<feature type="domain" description="HTH CENPB-type" evidence="5">
    <location>
        <begin position="58"/>
        <end position="133"/>
    </location>
</feature>
<dbReference type="GeneID" id="111356328"/>
<keyword evidence="2" id="KW-0238">DNA-binding</keyword>
<proteinExistence type="predicted"/>
<dbReference type="SUPFAM" id="SSF46689">
    <property type="entry name" value="Homeodomain-like"/>
    <property type="match status" value="1"/>
</dbReference>
<evidence type="ECO:0000256" key="4">
    <source>
        <dbReference type="SAM" id="MobiDB-lite"/>
    </source>
</evidence>
<dbReference type="OrthoDB" id="71166at2759"/>
<evidence type="ECO:0000313" key="6">
    <source>
        <dbReference type="Proteomes" id="UP000301870"/>
    </source>
</evidence>
<dbReference type="RefSeq" id="XP_022826400.1">
    <property type="nucleotide sequence ID" value="XM_022970632.1"/>
</dbReference>
<reference evidence="7" key="1">
    <citation type="submission" date="2025-08" db="UniProtKB">
        <authorList>
            <consortium name="RefSeq"/>
        </authorList>
    </citation>
    <scope>IDENTIFICATION</scope>
    <source>
        <strain evidence="7">Ishihara</strain>
        <tissue evidence="7">Whole body</tissue>
    </source>
</reference>
<sequence length="732" mass="83956">MDSNKKKYERFRYTQETLERAVTAIAKGEITINKASNVFSIPKSTLHNKLTNKVPLQRKMGPPSELTVDEEAKIAEWIVNKAKLGFPMHPEEVFDTVENFLTANNRKSKFTGNRPGKKWLKLFLNRHPEITKRNAEVISKGRAAVTESAIRAWFKELDQFLIEEDALDIKNNPSRIFNADETGVMTCPKTGIILGPKNYRNTYEIASGKEKESITVLCTFAADGKDVPPFVVYPYKRMPPAVIQNFPDSWYIGRSDSGWMVSNTFFSYIKLFYDWLVQNEIQLPVILFLDGHKSHINQEMFEFCRVKLIFIYCLYPNATHILQPCDVAIFGPLKKSWRKVERKNKQSSTPSITKQNFAKKFQEAYTAGLKVETIKNAFRACGLFPMNADAVNYSKCISTRREEINEQSLRNQQNEILEERRNNMRSAIKVIETEVGQTLRNEFVQTYVLKQMHQHPYFSLWVKCRKVIDGTRDTTIATNTSSDVPLDLSNTSSSFRPSLTDINGDLPQESIEPESNSEIVIQVADKQNNDVVDNNQNIDLIVPTTTDLIDLNNITNFSEYFRESTWNFNETSDIVDLIIDSDLNLPTVIPLPWYDTPLPGTISENTGIIETTTVCPESSLSDAFSTPFAPEIFTEEHPEIDNNIPAMGECVINEEETQQGMDTNKIETFLSLPRITSKKKTYTKKSNPMPFGLTGQRYKKHIEIIEEEKRTKEEEKKNEKKRKLETWLDLIS</sequence>
<feature type="region of interest" description="Disordered" evidence="4">
    <location>
        <begin position="708"/>
        <end position="732"/>
    </location>
</feature>
<evidence type="ECO:0000256" key="3">
    <source>
        <dbReference type="ARBA" id="ARBA00023242"/>
    </source>
</evidence>
<dbReference type="PANTHER" id="PTHR19303:SF74">
    <property type="entry name" value="POGO TRANSPOSABLE ELEMENT WITH KRAB DOMAIN"/>
    <property type="match status" value="1"/>
</dbReference>
<dbReference type="InterPro" id="IPR006600">
    <property type="entry name" value="HTH_CenpB_DNA-bd_dom"/>
</dbReference>
<protein>
    <submittedName>
        <fullName evidence="7">Uncharacterized protein LOC111356328</fullName>
    </submittedName>
</protein>
<dbReference type="PROSITE" id="PS51253">
    <property type="entry name" value="HTH_CENPB"/>
    <property type="match status" value="1"/>
</dbReference>
<dbReference type="AlphaFoldDB" id="A0A9J7IX20"/>
<evidence type="ECO:0000259" key="5">
    <source>
        <dbReference type="PROSITE" id="PS51253"/>
    </source>
</evidence>
<gene>
    <name evidence="7" type="primary">LOC111356328</name>
</gene>
<name>A0A9J7IX20_SPOLT</name>
<dbReference type="Gene3D" id="1.10.10.60">
    <property type="entry name" value="Homeodomain-like"/>
    <property type="match status" value="1"/>
</dbReference>
<dbReference type="Proteomes" id="UP000301870">
    <property type="component" value="Chromosome 22"/>
</dbReference>
<dbReference type="InterPro" id="IPR004875">
    <property type="entry name" value="DDE_SF_endonuclease_dom"/>
</dbReference>
<dbReference type="KEGG" id="sliu:111356328"/>